<feature type="transmembrane region" description="Helical" evidence="1">
    <location>
        <begin position="12"/>
        <end position="32"/>
    </location>
</feature>
<evidence type="ECO:0000256" key="1">
    <source>
        <dbReference type="SAM" id="Phobius"/>
    </source>
</evidence>
<dbReference type="WBParaSite" id="SMTH1_97020.1">
    <property type="protein sequence ID" value="SMTH1_97020.1"/>
    <property type="gene ID" value="SMTH1_97020"/>
</dbReference>
<keyword evidence="1" id="KW-0812">Transmembrane</keyword>
<keyword evidence="1" id="KW-0472">Membrane</keyword>
<keyword evidence="1" id="KW-1133">Transmembrane helix</keyword>
<protein>
    <submittedName>
        <fullName evidence="3">Uncharacterized protein</fullName>
    </submittedName>
</protein>
<sequence length="81" mass="9802">MSFKSNNFDRSTWSVFTHFVSNFYIAQIIFLNSTWNKIVQRVTSGVFYFDLYLLLYNWLRSCILDTENLREVFYPSEYDDA</sequence>
<name>A0AA85C1B6_9TREM</name>
<evidence type="ECO:0000313" key="2">
    <source>
        <dbReference type="Proteomes" id="UP000050791"/>
    </source>
</evidence>
<organism evidence="2 3">
    <name type="scientific">Schistosoma mattheei</name>
    <dbReference type="NCBI Taxonomy" id="31246"/>
    <lineage>
        <taxon>Eukaryota</taxon>
        <taxon>Metazoa</taxon>
        <taxon>Spiralia</taxon>
        <taxon>Lophotrochozoa</taxon>
        <taxon>Platyhelminthes</taxon>
        <taxon>Trematoda</taxon>
        <taxon>Digenea</taxon>
        <taxon>Strigeidida</taxon>
        <taxon>Schistosomatoidea</taxon>
        <taxon>Schistosomatidae</taxon>
        <taxon>Schistosoma</taxon>
    </lineage>
</organism>
<reference evidence="3" key="1">
    <citation type="submission" date="2023-11" db="UniProtKB">
        <authorList>
            <consortium name="WormBaseParasite"/>
        </authorList>
    </citation>
    <scope>IDENTIFICATION</scope>
</reference>
<dbReference type="Proteomes" id="UP000050791">
    <property type="component" value="Unassembled WGS sequence"/>
</dbReference>
<proteinExistence type="predicted"/>
<evidence type="ECO:0000313" key="3">
    <source>
        <dbReference type="WBParaSite" id="SMTH1_97020.1"/>
    </source>
</evidence>
<accession>A0AA85C1B6</accession>
<dbReference type="AlphaFoldDB" id="A0AA85C1B6"/>